<dbReference type="AlphaFoldDB" id="B9SU47"/>
<proteinExistence type="predicted"/>
<name>B9SU47_RICCO</name>
<sequence length="253" mass="28798">MYEYNHSERRTSLSKKEIIEPIYHAKNKLRELGIRRIEKSSIELHGMGKTGSEMAGLAGRRASQTRNRRLGTRRGSIVSAIDYMQIFPELQPSLSIQDTTICRITTGIYGMWVSGLGLDGGSHSSSSSSLASIEHNHLGFRYVDDFFTDLNGIWKELRNFRLLPHCTYGSCNQSYFQTYIDLQQKDYIFKFLNGLDGFFQGLRSQIMIMNQFPSVDQAYSMVLRKESQRSIHLQSQTSNDAAIMAVKKGNSNL</sequence>
<organism evidence="1 2">
    <name type="scientific">Ricinus communis</name>
    <name type="common">Castor bean</name>
    <dbReference type="NCBI Taxonomy" id="3988"/>
    <lineage>
        <taxon>Eukaryota</taxon>
        <taxon>Viridiplantae</taxon>
        <taxon>Streptophyta</taxon>
        <taxon>Embryophyta</taxon>
        <taxon>Tracheophyta</taxon>
        <taxon>Spermatophyta</taxon>
        <taxon>Magnoliopsida</taxon>
        <taxon>eudicotyledons</taxon>
        <taxon>Gunneridae</taxon>
        <taxon>Pentapetalae</taxon>
        <taxon>rosids</taxon>
        <taxon>fabids</taxon>
        <taxon>Malpighiales</taxon>
        <taxon>Euphorbiaceae</taxon>
        <taxon>Acalyphoideae</taxon>
        <taxon>Acalypheae</taxon>
        <taxon>Ricinus</taxon>
    </lineage>
</organism>
<dbReference type="InParanoid" id="B9SU47"/>
<evidence type="ECO:0000313" key="2">
    <source>
        <dbReference type="Proteomes" id="UP000008311"/>
    </source>
</evidence>
<dbReference type="Proteomes" id="UP000008311">
    <property type="component" value="Unassembled WGS sequence"/>
</dbReference>
<keyword evidence="2" id="KW-1185">Reference proteome</keyword>
<dbReference type="eggNOG" id="KOG0017">
    <property type="taxonomic scope" value="Eukaryota"/>
</dbReference>
<protein>
    <submittedName>
        <fullName evidence="1">Uncharacterized protein</fullName>
    </submittedName>
</protein>
<dbReference type="EMBL" id="EQ974140">
    <property type="protein sequence ID" value="EEF32854.1"/>
    <property type="molecule type" value="Genomic_DNA"/>
</dbReference>
<gene>
    <name evidence="1" type="ORF">RCOM_1715390</name>
</gene>
<dbReference type="PANTHER" id="PTHR34222:SF97">
    <property type="entry name" value="CATALYTIC REGION, PUTATIVE-RELATED"/>
    <property type="match status" value="1"/>
</dbReference>
<accession>B9SU47</accession>
<reference evidence="2" key="1">
    <citation type="journal article" date="2010" name="Nat. Biotechnol.">
        <title>Draft genome sequence of the oilseed species Ricinus communis.</title>
        <authorList>
            <person name="Chan A.P."/>
            <person name="Crabtree J."/>
            <person name="Zhao Q."/>
            <person name="Lorenzi H."/>
            <person name="Orvis J."/>
            <person name="Puiu D."/>
            <person name="Melake-Berhan A."/>
            <person name="Jones K.M."/>
            <person name="Redman J."/>
            <person name="Chen G."/>
            <person name="Cahoon E.B."/>
            <person name="Gedil M."/>
            <person name="Stanke M."/>
            <person name="Haas B.J."/>
            <person name="Wortman J.R."/>
            <person name="Fraser-Liggett C.M."/>
            <person name="Ravel J."/>
            <person name="Rabinowicz P.D."/>
        </authorList>
    </citation>
    <scope>NUCLEOTIDE SEQUENCE [LARGE SCALE GENOMIC DNA]</scope>
    <source>
        <strain evidence="2">cv. Hale</strain>
    </source>
</reference>
<evidence type="ECO:0000313" key="1">
    <source>
        <dbReference type="EMBL" id="EEF32854.1"/>
    </source>
</evidence>
<dbReference type="PANTHER" id="PTHR34222">
    <property type="entry name" value="GAG_PRE-INTEGRS DOMAIN-CONTAINING PROTEIN"/>
    <property type="match status" value="1"/>
</dbReference>